<keyword evidence="2" id="KW-1185">Reference proteome</keyword>
<dbReference type="Proteomes" id="UP001501222">
    <property type="component" value="Unassembled WGS sequence"/>
</dbReference>
<evidence type="ECO:0008006" key="3">
    <source>
        <dbReference type="Google" id="ProtNLM"/>
    </source>
</evidence>
<sequence length="72" mass="8278">MKEYRTIWVQEHAASTRRPGDANHEQVPYECTEIDRVANAWSAAGWRLLQLAPGTNAQTYSGLFMTFERDAY</sequence>
<dbReference type="EMBL" id="BAABAA010000001">
    <property type="protein sequence ID" value="GAA3536889.1"/>
    <property type="molecule type" value="Genomic_DNA"/>
</dbReference>
<evidence type="ECO:0000313" key="1">
    <source>
        <dbReference type="EMBL" id="GAA3536889.1"/>
    </source>
</evidence>
<dbReference type="RefSeq" id="WP_344835956.1">
    <property type="nucleotide sequence ID" value="NZ_BAABAA010000001.1"/>
</dbReference>
<gene>
    <name evidence="1" type="ORF">GCM10022235_00420</name>
</gene>
<name>A0ABP6VKT5_9ACTN</name>
<protein>
    <recommendedName>
        <fullName evidence="3">DUF4177 domain-containing protein</fullName>
    </recommendedName>
</protein>
<comment type="caution">
    <text evidence="1">The sequence shown here is derived from an EMBL/GenBank/DDBJ whole genome shotgun (WGS) entry which is preliminary data.</text>
</comment>
<organism evidence="1 2">
    <name type="scientific">Kribbella ginsengisoli</name>
    <dbReference type="NCBI Taxonomy" id="363865"/>
    <lineage>
        <taxon>Bacteria</taxon>
        <taxon>Bacillati</taxon>
        <taxon>Actinomycetota</taxon>
        <taxon>Actinomycetes</taxon>
        <taxon>Propionibacteriales</taxon>
        <taxon>Kribbellaceae</taxon>
        <taxon>Kribbella</taxon>
    </lineage>
</organism>
<accession>A0ABP6VKT5</accession>
<reference evidence="2" key="1">
    <citation type="journal article" date="2019" name="Int. J. Syst. Evol. Microbiol.">
        <title>The Global Catalogue of Microorganisms (GCM) 10K type strain sequencing project: providing services to taxonomists for standard genome sequencing and annotation.</title>
        <authorList>
            <consortium name="The Broad Institute Genomics Platform"/>
            <consortium name="The Broad Institute Genome Sequencing Center for Infectious Disease"/>
            <person name="Wu L."/>
            <person name="Ma J."/>
        </authorList>
    </citation>
    <scope>NUCLEOTIDE SEQUENCE [LARGE SCALE GENOMIC DNA]</scope>
    <source>
        <strain evidence="2">JCM 16928</strain>
    </source>
</reference>
<evidence type="ECO:0000313" key="2">
    <source>
        <dbReference type="Proteomes" id="UP001501222"/>
    </source>
</evidence>
<proteinExistence type="predicted"/>